<dbReference type="InterPro" id="IPR000212">
    <property type="entry name" value="DNA_helicase_UvrD/REP"/>
</dbReference>
<evidence type="ECO:0000256" key="3">
    <source>
        <dbReference type="ARBA" id="ARBA00022763"/>
    </source>
</evidence>
<keyword evidence="7 14" id="KW-0067">ATP-binding</keyword>
<dbReference type="InterPro" id="IPR011604">
    <property type="entry name" value="PDDEXK-like_dom_sf"/>
</dbReference>
<evidence type="ECO:0000256" key="9">
    <source>
        <dbReference type="ARBA" id="ARBA00023204"/>
    </source>
</evidence>
<dbReference type="InterPro" id="IPR011335">
    <property type="entry name" value="Restrct_endonuc-II-like"/>
</dbReference>
<dbReference type="Gene3D" id="3.40.50.300">
    <property type="entry name" value="P-loop containing nucleotide triphosphate hydrolases"/>
    <property type="match status" value="3"/>
</dbReference>
<dbReference type="Pfam" id="PF00580">
    <property type="entry name" value="UvrD-helicase"/>
    <property type="match status" value="1"/>
</dbReference>
<dbReference type="GO" id="GO:0000725">
    <property type="term" value="P:recombinational repair"/>
    <property type="evidence" value="ECO:0007669"/>
    <property type="project" value="TreeGrafter"/>
</dbReference>
<dbReference type="Pfam" id="PF12705">
    <property type="entry name" value="PDDEXK_1"/>
    <property type="match status" value="1"/>
</dbReference>
<keyword evidence="4 14" id="KW-0378">Hydrolase</keyword>
<evidence type="ECO:0000259" key="16">
    <source>
        <dbReference type="PROSITE" id="PS51198"/>
    </source>
</evidence>
<dbReference type="SUPFAM" id="SSF52540">
    <property type="entry name" value="P-loop containing nucleoside triphosphate hydrolases"/>
    <property type="match status" value="1"/>
</dbReference>
<evidence type="ECO:0000256" key="2">
    <source>
        <dbReference type="ARBA" id="ARBA00022741"/>
    </source>
</evidence>
<evidence type="ECO:0000256" key="6">
    <source>
        <dbReference type="ARBA" id="ARBA00022839"/>
    </source>
</evidence>
<dbReference type="GO" id="GO:0005829">
    <property type="term" value="C:cytosol"/>
    <property type="evidence" value="ECO:0007669"/>
    <property type="project" value="TreeGrafter"/>
</dbReference>
<dbReference type="InterPro" id="IPR038726">
    <property type="entry name" value="PDDEXK_AddAB-type"/>
</dbReference>
<dbReference type="SUPFAM" id="SSF52980">
    <property type="entry name" value="Restriction endonuclease-like"/>
    <property type="match status" value="1"/>
</dbReference>
<name>A0A1W1WSK8_9BACT</name>
<keyword evidence="9" id="KW-0234">DNA repair</keyword>
<dbReference type="GO" id="GO:0004527">
    <property type="term" value="F:exonuclease activity"/>
    <property type="evidence" value="ECO:0007669"/>
    <property type="project" value="UniProtKB-KW"/>
</dbReference>
<evidence type="ECO:0000256" key="11">
    <source>
        <dbReference type="ARBA" id="ARBA00034617"/>
    </source>
</evidence>
<keyword evidence="3" id="KW-0227">DNA damage</keyword>
<comment type="catalytic activity">
    <reaction evidence="11">
        <text>Couples ATP hydrolysis with the unwinding of duplex DNA by translocating in the 3'-5' direction.</text>
        <dbReference type="EC" id="5.6.2.4"/>
    </reaction>
</comment>
<dbReference type="EMBL" id="FWWZ01000001">
    <property type="protein sequence ID" value="SMC09030.1"/>
    <property type="molecule type" value="Genomic_DNA"/>
</dbReference>
<feature type="coiled-coil region" evidence="15">
    <location>
        <begin position="755"/>
        <end position="782"/>
    </location>
</feature>
<keyword evidence="5 14" id="KW-0347">Helicase</keyword>
<feature type="domain" description="UvrD-like helicase ATP-binding" evidence="16">
    <location>
        <begin position="1"/>
        <end position="401"/>
    </location>
</feature>
<evidence type="ECO:0000256" key="14">
    <source>
        <dbReference type="PROSITE-ProRule" id="PRU00560"/>
    </source>
</evidence>
<dbReference type="Proteomes" id="UP000192602">
    <property type="component" value="Unassembled WGS sequence"/>
</dbReference>
<dbReference type="InterPro" id="IPR014016">
    <property type="entry name" value="UvrD-like_ATP-bd"/>
</dbReference>
<keyword evidence="8" id="KW-0238">DNA-binding</keyword>
<dbReference type="InterPro" id="IPR027417">
    <property type="entry name" value="P-loop_NTPase"/>
</dbReference>
<keyword evidence="15" id="KW-0175">Coiled coil</keyword>
<keyword evidence="6 17" id="KW-0269">Exonuclease</keyword>
<feature type="binding site" evidence="14">
    <location>
        <begin position="9"/>
        <end position="16"/>
    </location>
    <ligand>
        <name>ATP</name>
        <dbReference type="ChEBI" id="CHEBI:30616"/>
    </ligand>
</feature>
<dbReference type="InterPro" id="IPR014017">
    <property type="entry name" value="DNA_helicase_UvrD-like_C"/>
</dbReference>
<evidence type="ECO:0000313" key="17">
    <source>
        <dbReference type="EMBL" id="SMC09030.1"/>
    </source>
</evidence>
<dbReference type="PANTHER" id="PTHR11070">
    <property type="entry name" value="UVRD / RECB / PCRA DNA HELICASE FAMILY MEMBER"/>
    <property type="match status" value="1"/>
</dbReference>
<gene>
    <name evidence="17" type="ORF">SAMN05660197_0824</name>
</gene>
<evidence type="ECO:0000256" key="8">
    <source>
        <dbReference type="ARBA" id="ARBA00023125"/>
    </source>
</evidence>
<evidence type="ECO:0000256" key="7">
    <source>
        <dbReference type="ARBA" id="ARBA00022840"/>
    </source>
</evidence>
<dbReference type="PANTHER" id="PTHR11070:SF67">
    <property type="entry name" value="DNA 3'-5' HELICASE"/>
    <property type="match status" value="1"/>
</dbReference>
<evidence type="ECO:0000256" key="4">
    <source>
        <dbReference type="ARBA" id="ARBA00022801"/>
    </source>
</evidence>
<reference evidence="18" key="1">
    <citation type="submission" date="2017-04" db="EMBL/GenBank/DDBJ databases">
        <authorList>
            <person name="Varghese N."/>
            <person name="Submissions S."/>
        </authorList>
    </citation>
    <scope>NUCLEOTIDE SEQUENCE [LARGE SCALE GENOMIC DNA]</scope>
    <source>
        <strain evidence="18">DSM 16512</strain>
    </source>
</reference>
<dbReference type="NCBIfam" id="NF010485">
    <property type="entry name" value="PRK13909.1-2"/>
    <property type="match status" value="1"/>
</dbReference>
<dbReference type="Gene3D" id="3.90.320.10">
    <property type="match status" value="1"/>
</dbReference>
<dbReference type="STRING" id="1069081.SAMN05660197_0824"/>
<evidence type="ECO:0000256" key="12">
    <source>
        <dbReference type="ARBA" id="ARBA00034808"/>
    </source>
</evidence>
<protein>
    <recommendedName>
        <fullName evidence="12">DNA 3'-5' helicase</fullName>
        <ecNumber evidence="12">5.6.2.4</ecNumber>
    </recommendedName>
</protein>
<dbReference type="GO" id="GO:0005524">
    <property type="term" value="F:ATP binding"/>
    <property type="evidence" value="ECO:0007669"/>
    <property type="project" value="UniProtKB-UniRule"/>
</dbReference>
<comment type="catalytic activity">
    <reaction evidence="13">
        <text>ATP + H2O = ADP + phosphate + H(+)</text>
        <dbReference type="Rhea" id="RHEA:13065"/>
        <dbReference type="ChEBI" id="CHEBI:15377"/>
        <dbReference type="ChEBI" id="CHEBI:15378"/>
        <dbReference type="ChEBI" id="CHEBI:30616"/>
        <dbReference type="ChEBI" id="CHEBI:43474"/>
        <dbReference type="ChEBI" id="CHEBI:456216"/>
        <dbReference type="EC" id="5.6.2.4"/>
    </reaction>
</comment>
<dbReference type="AlphaFoldDB" id="A0A1W1WSK8"/>
<accession>A0A1W1WSK8</accession>
<proteinExistence type="predicted"/>
<dbReference type="OrthoDB" id="9810135at2"/>
<dbReference type="Pfam" id="PF13361">
    <property type="entry name" value="UvrD_C"/>
    <property type="match status" value="1"/>
</dbReference>
<evidence type="ECO:0000256" key="1">
    <source>
        <dbReference type="ARBA" id="ARBA00022722"/>
    </source>
</evidence>
<evidence type="ECO:0000256" key="5">
    <source>
        <dbReference type="ARBA" id="ARBA00022806"/>
    </source>
</evidence>
<dbReference type="GO" id="GO:0043138">
    <property type="term" value="F:3'-5' DNA helicase activity"/>
    <property type="evidence" value="ECO:0007669"/>
    <property type="project" value="UniProtKB-EC"/>
</dbReference>
<evidence type="ECO:0000256" key="15">
    <source>
        <dbReference type="SAM" id="Coils"/>
    </source>
</evidence>
<keyword evidence="2 14" id="KW-0547">Nucleotide-binding</keyword>
<keyword evidence="1" id="KW-0540">Nuclease</keyword>
<sequence>MRELLALKASAGTGKTYALALRYLARLFQGSSPYDVLAITFTNKAANEMRERVAEFLKNMDEELLCNLSKVAGIAQEELLKSREKVLQKFMHEDLLIMTIDAFVQKILRKFAYYGGVATDFEVTEKIDLFEEFIESMDENELKEFISFTLWHGSKLEQFFSLLYEKDKELPLQAPKPLQDNTQKVLQLYHKIAAHVQEFGSDAKKRLFKQVESIDEFVKTSNGIRSWLKENSCKIPGVKKCEEIETVFQDLKRELRDYFAYKESQFLAQLFHFYWRFRAMRLSFIKKENILSFTDIKHITYDLLQHSLQKDFLYFRLDSRLAHIMIDEFQDTSVEDWEIFEPLVDEIAAGEGAKDFRSFFYVGDTKQSIYGFRGGMPELFDYVAQRYSMDIEELNVNYRSKKEIVAYVNEEFGLHQKWKKDGGYVEVCESEDILQTLKEKLQMLFDAGVASKDIAILVPTNKDILKVADFIEETFGIRPLTSTSKLIIHQPFARAVIEAIKYLANNENTLAHFHFCAVAGVSDIEQMELDKPVHLIRKICDRYGLWDASTVALMQEALMYKDIEEFLLGIEGSTTQMPNSSSGMEVLTIHKSKGLDFAHTIVLDVIGVDRPRSESVIFEYDGVKLQGLRLRQQGREYFDEEYAKVLEKVQEKEKAELRNVAYVALTRAVNSLIVLKKPKSRRFGFLHTTKRGAIEVASSSQDSLEVEPFAYPLQFFGKQEFLEEQEYKPNDYEAIYKGEAYHKSFEIGCDYVKSRYALFHELDDLEKRVKEAREKIEKLFKGDFYKEIPFVHGERLGIIDLLIEDEDSFIVIDYKSTKPADESTYIKQVTFYKDAVAAITGKKVQGFLYYLDENILKKV</sequence>
<dbReference type="RefSeq" id="WP_084275283.1">
    <property type="nucleotide sequence ID" value="NZ_AP026671.1"/>
</dbReference>
<keyword evidence="10" id="KW-0413">Isomerase</keyword>
<dbReference type="EC" id="5.6.2.4" evidence="12"/>
<dbReference type="PROSITE" id="PS51198">
    <property type="entry name" value="UVRD_HELICASE_ATP_BIND"/>
    <property type="match status" value="1"/>
</dbReference>
<evidence type="ECO:0000256" key="13">
    <source>
        <dbReference type="ARBA" id="ARBA00048988"/>
    </source>
</evidence>
<keyword evidence="18" id="KW-1185">Reference proteome</keyword>
<evidence type="ECO:0000256" key="10">
    <source>
        <dbReference type="ARBA" id="ARBA00023235"/>
    </source>
</evidence>
<evidence type="ECO:0000313" key="18">
    <source>
        <dbReference type="Proteomes" id="UP000192602"/>
    </source>
</evidence>
<organism evidence="17 18">
    <name type="scientific">Nitratiruptor tergarcus DSM 16512</name>
    <dbReference type="NCBI Taxonomy" id="1069081"/>
    <lineage>
        <taxon>Bacteria</taxon>
        <taxon>Pseudomonadati</taxon>
        <taxon>Campylobacterota</taxon>
        <taxon>Epsilonproteobacteria</taxon>
        <taxon>Nautiliales</taxon>
        <taxon>Nitratiruptoraceae</taxon>
        <taxon>Nitratiruptor</taxon>
    </lineage>
</organism>
<dbReference type="GO" id="GO:0003677">
    <property type="term" value="F:DNA binding"/>
    <property type="evidence" value="ECO:0007669"/>
    <property type="project" value="UniProtKB-KW"/>
</dbReference>